<evidence type="ECO:0000256" key="3">
    <source>
        <dbReference type="ARBA" id="ARBA00022777"/>
    </source>
</evidence>
<feature type="domain" description="Carbohydrate kinase PfkB" evidence="4">
    <location>
        <begin position="24"/>
        <end position="284"/>
    </location>
</feature>
<keyword evidence="6" id="KW-1185">Reference proteome</keyword>
<dbReference type="InterPro" id="IPR002173">
    <property type="entry name" value="Carboh/pur_kinase_PfkB_CS"/>
</dbReference>
<dbReference type="Pfam" id="PF00294">
    <property type="entry name" value="PfkB"/>
    <property type="match status" value="1"/>
</dbReference>
<reference evidence="5 6" key="1">
    <citation type="submission" date="2018-07" db="EMBL/GenBank/DDBJ databases">
        <title>Pedobacter sp. nov., isolated from soil.</title>
        <authorList>
            <person name="Zhou L.Y."/>
            <person name="Du Z.J."/>
        </authorList>
    </citation>
    <scope>NUCLEOTIDE SEQUENCE [LARGE SCALE GENOMIC DNA]</scope>
    <source>
        <strain evidence="5 6">JDX94</strain>
    </source>
</reference>
<dbReference type="OrthoDB" id="9813569at2"/>
<dbReference type="GO" id="GO:0016301">
    <property type="term" value="F:kinase activity"/>
    <property type="evidence" value="ECO:0007669"/>
    <property type="project" value="UniProtKB-KW"/>
</dbReference>
<proteinExistence type="inferred from homology"/>
<evidence type="ECO:0000256" key="1">
    <source>
        <dbReference type="ARBA" id="ARBA00010688"/>
    </source>
</evidence>
<keyword evidence="3 5" id="KW-0418">Kinase</keyword>
<evidence type="ECO:0000256" key="2">
    <source>
        <dbReference type="ARBA" id="ARBA00022679"/>
    </source>
</evidence>
<dbReference type="AlphaFoldDB" id="A0A369PU85"/>
<dbReference type="PROSITE" id="PS00584">
    <property type="entry name" value="PFKB_KINASES_2"/>
    <property type="match status" value="1"/>
</dbReference>
<comment type="similarity">
    <text evidence="1">Belongs to the carbohydrate kinase PfkB family.</text>
</comment>
<dbReference type="Gene3D" id="3.40.1190.20">
    <property type="match status" value="1"/>
</dbReference>
<name>A0A369PU85_9SPHI</name>
<evidence type="ECO:0000259" key="4">
    <source>
        <dbReference type="Pfam" id="PF00294"/>
    </source>
</evidence>
<dbReference type="PANTHER" id="PTHR43085:SF57">
    <property type="entry name" value="CARBOHYDRATE KINASE PFKB DOMAIN-CONTAINING PROTEIN"/>
    <property type="match status" value="1"/>
</dbReference>
<keyword evidence="2" id="KW-0808">Transferase</keyword>
<dbReference type="PANTHER" id="PTHR43085">
    <property type="entry name" value="HEXOKINASE FAMILY MEMBER"/>
    <property type="match status" value="1"/>
</dbReference>
<evidence type="ECO:0000313" key="6">
    <source>
        <dbReference type="Proteomes" id="UP000253961"/>
    </source>
</evidence>
<dbReference type="PROSITE" id="PS00583">
    <property type="entry name" value="PFKB_KINASES_1"/>
    <property type="match status" value="1"/>
</dbReference>
<dbReference type="RefSeq" id="WP_115405009.1">
    <property type="nucleotide sequence ID" value="NZ_QPKV01000016.1"/>
</dbReference>
<gene>
    <name evidence="5" type="ORF">DU508_22975</name>
</gene>
<dbReference type="Proteomes" id="UP000253961">
    <property type="component" value="Unassembled WGS sequence"/>
</dbReference>
<comment type="caution">
    <text evidence="5">The sequence shown here is derived from an EMBL/GenBank/DDBJ whole genome shotgun (WGS) entry which is preliminary data.</text>
</comment>
<dbReference type="EMBL" id="QPKV01000016">
    <property type="protein sequence ID" value="RDC54196.1"/>
    <property type="molecule type" value="Genomic_DNA"/>
</dbReference>
<sequence>MSLKNKPIICFGEVLWDVLPDGPQPGGAPLNVAYHLNKLGLHPAIISRVGNDDNGKWLTELMDQWNLDRKFVQIDEEHQTSEVVASLKNGNEVCYEIVFPVAWDFITPENAIVHQAASAEYLIYGSLSSRNDITRNTLFELLEGDAIKVLDINLRYPFVKRAILEPLLKKADIIKFNEAELDTVQTLFGGSYGTEREKVAFVQERFSTPEILITKGESGAAYYIGPERFYHYGAEVRVKDTIGSGDAFLAAFISGHRKRSDPAQILKNAIAMGAFIATQKGACPDYELEEYLDFQI</sequence>
<dbReference type="InterPro" id="IPR011611">
    <property type="entry name" value="PfkB_dom"/>
</dbReference>
<dbReference type="InterPro" id="IPR050306">
    <property type="entry name" value="PfkB_Carbo_kinase"/>
</dbReference>
<dbReference type="SUPFAM" id="SSF53613">
    <property type="entry name" value="Ribokinase-like"/>
    <property type="match status" value="1"/>
</dbReference>
<accession>A0A369PU85</accession>
<dbReference type="InterPro" id="IPR029056">
    <property type="entry name" value="Ribokinase-like"/>
</dbReference>
<evidence type="ECO:0000313" key="5">
    <source>
        <dbReference type="EMBL" id="RDC54196.1"/>
    </source>
</evidence>
<dbReference type="CDD" id="cd01167">
    <property type="entry name" value="bac_FRK"/>
    <property type="match status" value="1"/>
</dbReference>
<organism evidence="5 6">
    <name type="scientific">Pedobacter chinensis</name>
    <dbReference type="NCBI Taxonomy" id="2282421"/>
    <lineage>
        <taxon>Bacteria</taxon>
        <taxon>Pseudomonadati</taxon>
        <taxon>Bacteroidota</taxon>
        <taxon>Sphingobacteriia</taxon>
        <taxon>Sphingobacteriales</taxon>
        <taxon>Sphingobacteriaceae</taxon>
        <taxon>Pedobacter</taxon>
    </lineage>
</organism>
<protein>
    <submittedName>
        <fullName evidence="5">Carbohydrate kinase</fullName>
    </submittedName>
</protein>